<gene>
    <name evidence="5" type="ORF">TP2_03425</name>
</gene>
<evidence type="ECO:0000313" key="6">
    <source>
        <dbReference type="Proteomes" id="UP000027432"/>
    </source>
</evidence>
<feature type="domain" description="Mannosylglycerate hydrolase MGH1-like glycoside hydrolase" evidence="4">
    <location>
        <begin position="39"/>
        <end position="411"/>
    </location>
</feature>
<accession>A0A074JBP4</accession>
<protein>
    <recommendedName>
        <fullName evidence="4">Mannosylglycerate hydrolase MGH1-like glycoside hydrolase domain-containing protein</fullName>
    </recommendedName>
</protein>
<dbReference type="GO" id="GO:0009311">
    <property type="term" value="P:oligosaccharide metabolic process"/>
    <property type="evidence" value="ECO:0007669"/>
    <property type="project" value="InterPro"/>
</dbReference>
<organism evidence="5 6">
    <name type="scientific">Thioclava pacifica DSM 10166</name>
    <dbReference type="NCBI Taxonomy" id="1353537"/>
    <lineage>
        <taxon>Bacteria</taxon>
        <taxon>Pseudomonadati</taxon>
        <taxon>Pseudomonadota</taxon>
        <taxon>Alphaproteobacteria</taxon>
        <taxon>Rhodobacterales</taxon>
        <taxon>Paracoccaceae</taxon>
        <taxon>Thioclava</taxon>
    </lineage>
</organism>
<dbReference type="PANTHER" id="PTHR10412:SF11">
    <property type="entry name" value="MANNOSYL-OLIGOSACCHARIDE GLUCOSIDASE"/>
    <property type="match status" value="1"/>
</dbReference>
<dbReference type="InterPro" id="IPR008928">
    <property type="entry name" value="6-hairpin_glycosidase_sf"/>
</dbReference>
<dbReference type="InterPro" id="IPR054491">
    <property type="entry name" value="MGH1-like_GH"/>
</dbReference>
<keyword evidence="6" id="KW-1185">Reference proteome</keyword>
<name>A0A074JBP4_9RHOB</name>
<sequence>MMTDTLPPEAVFSERDEAARAILIANDRGGYTVPTAGLYPYQWNWDSAFAALGFARFDLNRAWAEIETLFTGQWESGMVPHILFHKPDPGYFPGPDVWGCHGPIASSGITQPPVALSFAPRLLRQDPDFGAERFRALFPKMRAWAEWFLRWRRDEKGAIFVIHPWESGRDNAPDWDDAMEGVDPQGVGYYERRDTQHVDASMRPTKYDYDRYIWLVQRGKRLGWDDAAMAEGNPFRVADPTMHFILLRGLRELLIAGDQLGLDTGGLEDQIAALEEGAKALWNPGMGFFDSYNCNNGIWSNALTNASFLCWFGGVSAPEMERHLRRVLDAAPYGVPSLAPFDPRFDAKRYWRGPTWAMMNMMIGEGASEAGIALGEEVRQRTQEVIAKYGFVEYFDPMTGEAAGGKAFTWTAAVWLAWAGKEG</sequence>
<evidence type="ECO:0000259" key="4">
    <source>
        <dbReference type="Pfam" id="PF22422"/>
    </source>
</evidence>
<dbReference type="PANTHER" id="PTHR10412">
    <property type="entry name" value="MANNOSYL-OLIGOSACCHARIDE GLUCOSIDASE"/>
    <property type="match status" value="1"/>
</dbReference>
<dbReference type="SUPFAM" id="SSF48208">
    <property type="entry name" value="Six-hairpin glycosidases"/>
    <property type="match status" value="1"/>
</dbReference>
<comment type="similarity">
    <text evidence="1">Belongs to the glycosyl hydrolase 63 family.</text>
</comment>
<dbReference type="InterPro" id="IPR012341">
    <property type="entry name" value="6hp_glycosidase-like_sf"/>
</dbReference>
<dbReference type="RefSeq" id="WP_240473715.1">
    <property type="nucleotide sequence ID" value="NZ_AUND01000012.1"/>
</dbReference>
<evidence type="ECO:0000256" key="1">
    <source>
        <dbReference type="ARBA" id="ARBA00010833"/>
    </source>
</evidence>
<comment type="caution">
    <text evidence="5">The sequence shown here is derived from an EMBL/GenBank/DDBJ whole genome shotgun (WGS) entry which is preliminary data.</text>
</comment>
<dbReference type="Gene3D" id="1.50.10.10">
    <property type="match status" value="1"/>
</dbReference>
<evidence type="ECO:0000256" key="3">
    <source>
        <dbReference type="ARBA" id="ARBA00023295"/>
    </source>
</evidence>
<dbReference type="Pfam" id="PF22422">
    <property type="entry name" value="MGH1-like_GH"/>
    <property type="match status" value="1"/>
</dbReference>
<proteinExistence type="inferred from homology"/>
<dbReference type="InterPro" id="IPR004888">
    <property type="entry name" value="Glycoside_hydrolase_63"/>
</dbReference>
<evidence type="ECO:0000256" key="2">
    <source>
        <dbReference type="ARBA" id="ARBA00022801"/>
    </source>
</evidence>
<dbReference type="STRING" id="1353537.TP2_03425"/>
<dbReference type="GO" id="GO:0006487">
    <property type="term" value="P:protein N-linked glycosylation"/>
    <property type="evidence" value="ECO:0007669"/>
    <property type="project" value="TreeGrafter"/>
</dbReference>
<reference evidence="5 6" key="1">
    <citation type="submission" date="2013-07" db="EMBL/GenBank/DDBJ databases">
        <title>Thioclava pacifica DSM 10166 Genome Sequencing.</title>
        <authorList>
            <person name="Lai Q."/>
            <person name="Shao Z."/>
        </authorList>
    </citation>
    <scope>NUCLEOTIDE SEQUENCE [LARGE SCALE GENOMIC DNA]</scope>
    <source>
        <strain evidence="5 6">DSM 10166</strain>
    </source>
</reference>
<dbReference type="GO" id="GO:0004573">
    <property type="term" value="F:Glc3Man9GlcNAc2 oligosaccharide glucosidase activity"/>
    <property type="evidence" value="ECO:0007669"/>
    <property type="project" value="InterPro"/>
</dbReference>
<keyword evidence="2" id="KW-0378">Hydrolase</keyword>
<keyword evidence="3" id="KW-0326">Glycosidase</keyword>
<dbReference type="AlphaFoldDB" id="A0A074JBP4"/>
<dbReference type="EMBL" id="AUND01000012">
    <property type="protein sequence ID" value="KEO53974.1"/>
    <property type="molecule type" value="Genomic_DNA"/>
</dbReference>
<dbReference type="eggNOG" id="COG1626">
    <property type="taxonomic scope" value="Bacteria"/>
</dbReference>
<evidence type="ECO:0000313" key="5">
    <source>
        <dbReference type="EMBL" id="KEO53974.1"/>
    </source>
</evidence>
<dbReference type="Proteomes" id="UP000027432">
    <property type="component" value="Unassembled WGS sequence"/>
</dbReference>